<reference evidence="3" key="1">
    <citation type="journal article" date="2019" name="Int. J. Syst. Evol. Microbiol.">
        <title>The Global Catalogue of Microorganisms (GCM) 10K type strain sequencing project: providing services to taxonomists for standard genome sequencing and annotation.</title>
        <authorList>
            <consortium name="The Broad Institute Genomics Platform"/>
            <consortium name="The Broad Institute Genome Sequencing Center for Infectious Disease"/>
            <person name="Wu L."/>
            <person name="Ma J."/>
        </authorList>
    </citation>
    <scope>NUCLEOTIDE SEQUENCE [LARGE SCALE GENOMIC DNA]</scope>
    <source>
        <strain evidence="3">CGMCC 4.7152</strain>
    </source>
</reference>
<organism evidence="2 3">
    <name type="scientific">Dactylosporangium cerinum</name>
    <dbReference type="NCBI Taxonomy" id="1434730"/>
    <lineage>
        <taxon>Bacteria</taxon>
        <taxon>Bacillati</taxon>
        <taxon>Actinomycetota</taxon>
        <taxon>Actinomycetes</taxon>
        <taxon>Micromonosporales</taxon>
        <taxon>Micromonosporaceae</taxon>
        <taxon>Dactylosporangium</taxon>
    </lineage>
</organism>
<dbReference type="EMBL" id="JBHSIU010000003">
    <property type="protein sequence ID" value="MFC4996376.1"/>
    <property type="molecule type" value="Genomic_DNA"/>
</dbReference>
<evidence type="ECO:0000313" key="3">
    <source>
        <dbReference type="Proteomes" id="UP001595912"/>
    </source>
</evidence>
<dbReference type="RefSeq" id="WP_380112578.1">
    <property type="nucleotide sequence ID" value="NZ_JBHSIU010000003.1"/>
</dbReference>
<comment type="caution">
    <text evidence="2">The sequence shown here is derived from an EMBL/GenBank/DDBJ whole genome shotgun (WGS) entry which is preliminary data.</text>
</comment>
<feature type="domain" description="Bacterial sugar transferase" evidence="1">
    <location>
        <begin position="1"/>
        <end position="44"/>
    </location>
</feature>
<keyword evidence="3" id="KW-1185">Reference proteome</keyword>
<accession>A0ABV9VLB8</accession>
<dbReference type="InterPro" id="IPR003362">
    <property type="entry name" value="Bact_transf"/>
</dbReference>
<dbReference type="GO" id="GO:0016740">
    <property type="term" value="F:transferase activity"/>
    <property type="evidence" value="ECO:0007669"/>
    <property type="project" value="UniProtKB-KW"/>
</dbReference>
<dbReference type="Proteomes" id="UP001595912">
    <property type="component" value="Unassembled WGS sequence"/>
</dbReference>
<evidence type="ECO:0000259" key="1">
    <source>
        <dbReference type="Pfam" id="PF02397"/>
    </source>
</evidence>
<keyword evidence="2" id="KW-0808">Transferase</keyword>
<sequence length="54" mass="6097">MNVIKGDLSLIGPRPALPMENASGQLDRNRLLVKPGVAGLWQITVDLWKVFRRR</sequence>
<name>A0ABV9VLB8_9ACTN</name>
<dbReference type="Pfam" id="PF02397">
    <property type="entry name" value="Bac_transf"/>
    <property type="match status" value="1"/>
</dbReference>
<protein>
    <submittedName>
        <fullName evidence="2">Sugar transferase</fullName>
    </submittedName>
</protein>
<evidence type="ECO:0000313" key="2">
    <source>
        <dbReference type="EMBL" id="MFC4996376.1"/>
    </source>
</evidence>
<proteinExistence type="predicted"/>
<gene>
    <name evidence="2" type="ORF">ACFPIJ_00870</name>
</gene>